<dbReference type="SUPFAM" id="SSF52743">
    <property type="entry name" value="Subtilisin-like"/>
    <property type="match status" value="1"/>
</dbReference>
<dbReference type="InterPro" id="IPR036852">
    <property type="entry name" value="Peptidase_S8/S53_dom_sf"/>
</dbReference>
<dbReference type="GO" id="GO:0006508">
    <property type="term" value="P:proteolysis"/>
    <property type="evidence" value="ECO:0007669"/>
    <property type="project" value="InterPro"/>
</dbReference>
<reference evidence="4" key="1">
    <citation type="submission" date="2021-01" db="EMBL/GenBank/DDBJ databases">
        <authorList>
            <person name="Corre E."/>
            <person name="Pelletier E."/>
            <person name="Niang G."/>
            <person name="Scheremetjew M."/>
            <person name="Finn R."/>
            <person name="Kale V."/>
            <person name="Holt S."/>
            <person name="Cochrane G."/>
            <person name="Meng A."/>
            <person name="Brown T."/>
            <person name="Cohen L."/>
        </authorList>
    </citation>
    <scope>NUCLEOTIDE SEQUENCE</scope>
    <source>
        <strain evidence="4">308</strain>
    </source>
</reference>
<dbReference type="InterPro" id="IPR051048">
    <property type="entry name" value="Peptidase_S8/S53_subtilisin"/>
</dbReference>
<dbReference type="GO" id="GO:0004252">
    <property type="term" value="F:serine-type endopeptidase activity"/>
    <property type="evidence" value="ECO:0007669"/>
    <property type="project" value="UniProtKB-EC"/>
</dbReference>
<evidence type="ECO:0000256" key="1">
    <source>
        <dbReference type="ARBA" id="ARBA00011073"/>
    </source>
</evidence>
<name>A0A7S1BQP8_9STRA</name>
<gene>
    <name evidence="4" type="ORF">CHYS00102_LOCUS22186</name>
</gene>
<evidence type="ECO:0000256" key="3">
    <source>
        <dbReference type="ARBA" id="ARBA00023619"/>
    </source>
</evidence>
<organism evidence="4">
    <name type="scientific">Corethron hystrix</name>
    <dbReference type="NCBI Taxonomy" id="216773"/>
    <lineage>
        <taxon>Eukaryota</taxon>
        <taxon>Sar</taxon>
        <taxon>Stramenopiles</taxon>
        <taxon>Ochrophyta</taxon>
        <taxon>Bacillariophyta</taxon>
        <taxon>Coscinodiscophyceae</taxon>
        <taxon>Corethrophycidae</taxon>
        <taxon>Corethrales</taxon>
        <taxon>Corethraceae</taxon>
        <taxon>Corethron</taxon>
    </lineage>
</organism>
<dbReference type="AlphaFoldDB" id="A0A7S1BQP8"/>
<dbReference type="PANTHER" id="PTHR43399:SF4">
    <property type="entry name" value="CELL WALL-ASSOCIATED PROTEASE"/>
    <property type="match status" value="1"/>
</dbReference>
<protein>
    <recommendedName>
        <fullName evidence="3">subtilisin</fullName>
        <ecNumber evidence="3">3.4.21.62</ecNumber>
    </recommendedName>
</protein>
<evidence type="ECO:0000313" key="4">
    <source>
        <dbReference type="EMBL" id="CAD8894972.1"/>
    </source>
</evidence>
<comment type="catalytic activity">
    <reaction evidence="2">
        <text>Hydrolysis of proteins with broad specificity for peptide bonds, and a preference for a large uncharged residue in P1. Hydrolyzes peptide amides.</text>
        <dbReference type="EC" id="3.4.21.62"/>
    </reaction>
</comment>
<dbReference type="InterPro" id="IPR008979">
    <property type="entry name" value="Galactose-bd-like_sf"/>
</dbReference>
<evidence type="ECO:0000256" key="2">
    <source>
        <dbReference type="ARBA" id="ARBA00023529"/>
    </source>
</evidence>
<accession>A0A7S1BQP8</accession>
<dbReference type="EC" id="3.4.21.62" evidence="3"/>
<dbReference type="SUPFAM" id="SSF49785">
    <property type="entry name" value="Galactose-binding domain-like"/>
    <property type="match status" value="1"/>
</dbReference>
<dbReference type="EMBL" id="HBFR01030512">
    <property type="protein sequence ID" value="CAD8894972.1"/>
    <property type="molecule type" value="Transcribed_RNA"/>
</dbReference>
<sequence length="215" mass="23882">MATAFVSGSAALVRQYFMDGFHPTGKPQKTKKITPSGGLIKAVLINGAQSAIGCNSKYPLKRIKSVPYDEHQGFGAISLIDTLPLKGKNEFNLFIRDQIRLVEGTKKEFKFKMNKKNCNIKKFSVTLTWMDEPGAVGCTSCLINDIDMHVVKNGIRRFYPNGLDGEDHKNNVERIQVPANRNDNFLVVIKGTSFITRATYFSAVATGCFQKVLRG</sequence>
<proteinExistence type="inferred from homology"/>
<comment type="similarity">
    <text evidence="1">Belongs to the peptidase S8 family.</text>
</comment>
<dbReference type="Gene3D" id="3.40.50.200">
    <property type="entry name" value="Peptidase S8/S53 domain"/>
    <property type="match status" value="1"/>
</dbReference>
<dbReference type="PANTHER" id="PTHR43399">
    <property type="entry name" value="SUBTILISIN-RELATED"/>
    <property type="match status" value="1"/>
</dbReference>
<dbReference type="Gene3D" id="2.60.120.380">
    <property type="match status" value="1"/>
</dbReference>